<feature type="region of interest" description="Disordered" evidence="1">
    <location>
        <begin position="1"/>
        <end position="42"/>
    </location>
</feature>
<feature type="compositionally biased region" description="Low complexity" evidence="1">
    <location>
        <begin position="1"/>
        <end position="21"/>
    </location>
</feature>
<feature type="compositionally biased region" description="Polar residues" evidence="1">
    <location>
        <begin position="569"/>
        <end position="579"/>
    </location>
</feature>
<comment type="caution">
    <text evidence="2">The sequence shown here is derived from an EMBL/GenBank/DDBJ whole genome shotgun (WGS) entry which is preliminary data.</text>
</comment>
<sequence length="1003" mass="111052">MATLAEPPAMGGPAAPGRAPPELIDTEMRDNGGSAPNAPKAANDGFTLVTRCTIRCPALRPGPDNRRVILGNNENDKYLVKVPKHKIVNGATRIVMKMLADAMDMQRIPYRDLRKCPGQIGDFAKFTFSLAVMPPDTIEVKGLGMMRIEKHGWDEVDGEKCQFVGCAGPLSRGASLGEVREFLSKQWGELQVKGSIDILGSKFTKVRFSSKTAMEAVGNDAPLFFRRQYTSLYASLEDFRAKVKDKDLTLQVVVHKDAVNQIVASSPSLGPTVKAQVALETRQLVLNAAQAALVEYVTRMLTLQAIPEGETKKDAETREKLLGAVTLAQSQIREAAELLEALWASTTTPAPATAEKPKVKDMWATYDDHGPSFGHPGNKNNQRHLPDFINSLIGMFNRHKAVQPEPAQWVRVASGYVADAHLSKHLAACPTDKDYHEVCQYVAQGCQSEGANVYTQTLSNYVAKSHYYEATVGQFYASNHESLCRISAVKRHEHSDVLELEYNVLAKLNFARQLEAITNINHSELTSMIHDDTKSMYDMKLGKEHLRIPEIKRPAQSGSNPPAPADNGHGTSKPKSGSNTDKKQECSCDHRGQGKPWQDRRRDRSWSQDRHSRNDRGRKDHWREDRGRDDRNRTYQSTYGNKKNRPVSCSRSRSRSLARNHGRARTRSPSPRPRRHRSPSTPPRSRSSAPERVTYNSHMAKLSASSSRKVANPSLRAKCAICQVSRIATHIDPYHETRACRHRESIGPALVSLGRDIPRFIKEFKRARDNTVMSDRARIFTAAIVAASAWDAAISLDESGYLNQGRDIFRRDPSVREYLINDDDGHSVAAAILAAFGRRAVIATVIVTDAPSLPNLIGRDLYPALGVAVTGLALPSLANREVAEEEARDEKASLVDESETPLVAEADYPQSLKTVMERNSSIPTGSVCTHPMSTVHLETGNASLRYNHTNYLPQAAHGAMDVQVEHWVDSDVIEPVSEPSPWNHPLVGVVKKNHKKEVTGARQ</sequence>
<name>A0A1Y2I189_9FUNG</name>
<dbReference type="AlphaFoldDB" id="A0A1Y2I189"/>
<feature type="compositionally biased region" description="Basic and acidic residues" evidence="1">
    <location>
        <begin position="580"/>
        <end position="633"/>
    </location>
</feature>
<feature type="region of interest" description="Disordered" evidence="1">
    <location>
        <begin position="551"/>
        <end position="692"/>
    </location>
</feature>
<proteinExistence type="predicted"/>
<dbReference type="OrthoDB" id="2268828at2759"/>
<feature type="compositionally biased region" description="Basic residues" evidence="1">
    <location>
        <begin position="652"/>
        <end position="678"/>
    </location>
</feature>
<organism evidence="2 3">
    <name type="scientific">Catenaria anguillulae PL171</name>
    <dbReference type="NCBI Taxonomy" id="765915"/>
    <lineage>
        <taxon>Eukaryota</taxon>
        <taxon>Fungi</taxon>
        <taxon>Fungi incertae sedis</taxon>
        <taxon>Blastocladiomycota</taxon>
        <taxon>Blastocladiomycetes</taxon>
        <taxon>Blastocladiales</taxon>
        <taxon>Catenariaceae</taxon>
        <taxon>Catenaria</taxon>
    </lineage>
</organism>
<reference evidence="2 3" key="1">
    <citation type="submission" date="2016-07" db="EMBL/GenBank/DDBJ databases">
        <title>Pervasive Adenine N6-methylation of Active Genes in Fungi.</title>
        <authorList>
            <consortium name="DOE Joint Genome Institute"/>
            <person name="Mondo S.J."/>
            <person name="Dannebaum R.O."/>
            <person name="Kuo R.C."/>
            <person name="Labutti K."/>
            <person name="Haridas S."/>
            <person name="Kuo A."/>
            <person name="Salamov A."/>
            <person name="Ahrendt S.R."/>
            <person name="Lipzen A."/>
            <person name="Sullivan W."/>
            <person name="Andreopoulos W.B."/>
            <person name="Clum A."/>
            <person name="Lindquist E."/>
            <person name="Daum C."/>
            <person name="Ramamoorthy G.K."/>
            <person name="Gryganskyi A."/>
            <person name="Culley D."/>
            <person name="Magnuson J.K."/>
            <person name="James T.Y."/>
            <person name="O'Malley M.A."/>
            <person name="Stajich J.E."/>
            <person name="Spatafora J.W."/>
            <person name="Visel A."/>
            <person name="Grigoriev I.V."/>
        </authorList>
    </citation>
    <scope>NUCLEOTIDE SEQUENCE [LARGE SCALE GENOMIC DNA]</scope>
    <source>
        <strain evidence="2 3">PL171</strain>
    </source>
</reference>
<protein>
    <submittedName>
        <fullName evidence="2">Uncharacterized protein</fullName>
    </submittedName>
</protein>
<keyword evidence="3" id="KW-1185">Reference proteome</keyword>
<dbReference type="Proteomes" id="UP000193411">
    <property type="component" value="Unassembled WGS sequence"/>
</dbReference>
<gene>
    <name evidence="2" type="ORF">BCR44DRAFT_1495177</name>
</gene>
<evidence type="ECO:0000313" key="3">
    <source>
        <dbReference type="Proteomes" id="UP000193411"/>
    </source>
</evidence>
<evidence type="ECO:0000256" key="1">
    <source>
        <dbReference type="SAM" id="MobiDB-lite"/>
    </source>
</evidence>
<accession>A0A1Y2I189</accession>
<evidence type="ECO:0000313" key="2">
    <source>
        <dbReference type="EMBL" id="ORZ40630.1"/>
    </source>
</evidence>
<dbReference type="EMBL" id="MCFL01000002">
    <property type="protein sequence ID" value="ORZ40630.1"/>
    <property type="molecule type" value="Genomic_DNA"/>
</dbReference>